<gene>
    <name evidence="1" type="ORF">IAQ67_15370</name>
</gene>
<proteinExistence type="predicted"/>
<protein>
    <submittedName>
        <fullName evidence="1">Uncharacterized protein</fullName>
    </submittedName>
</protein>
<dbReference type="RefSeq" id="WP_190297191.1">
    <property type="nucleotide sequence ID" value="NZ_CP061172.1"/>
</dbReference>
<dbReference type="Proteomes" id="UP000516384">
    <property type="component" value="Chromosome"/>
</dbReference>
<organism evidence="1 2">
    <name type="scientific">Paenibacillus peoriae</name>
    <dbReference type="NCBI Taxonomy" id="59893"/>
    <lineage>
        <taxon>Bacteria</taxon>
        <taxon>Bacillati</taxon>
        <taxon>Bacillota</taxon>
        <taxon>Bacilli</taxon>
        <taxon>Bacillales</taxon>
        <taxon>Paenibacillaceae</taxon>
        <taxon>Paenibacillus</taxon>
    </lineage>
</organism>
<reference evidence="1 2" key="1">
    <citation type="submission" date="2020-09" db="EMBL/GenBank/DDBJ databases">
        <title>Characterization of Paenibacillus peoriae strain ZF390 with broad-spectrum antimicrobial activity as a potential biocontrol agent.</title>
        <authorList>
            <person name="Li L."/>
            <person name="Zhao Y."/>
            <person name="Li B."/>
            <person name="Xie X."/>
        </authorList>
    </citation>
    <scope>NUCLEOTIDE SEQUENCE [LARGE SCALE GENOMIC DNA]</scope>
    <source>
        <strain evidence="1 2">ZF390</strain>
    </source>
</reference>
<evidence type="ECO:0000313" key="2">
    <source>
        <dbReference type="Proteomes" id="UP000516384"/>
    </source>
</evidence>
<dbReference type="EMBL" id="CP061172">
    <property type="protein sequence ID" value="QNR65284.1"/>
    <property type="molecule type" value="Genomic_DNA"/>
</dbReference>
<sequence>MWVRVIKASKPSYWYAGRIGSTFEVTYMKDNIYMVKKWKEDYYAVDIAPILKTDCEDILSKNYPNENIVRGRKEVLSQRSAFNTFKEIERYEALNKTAEVKLTKNIKSV</sequence>
<dbReference type="AlphaFoldDB" id="A0A7H0Y2H6"/>
<accession>A0A7H0Y2H6</accession>
<name>A0A7H0Y2H6_9BACL</name>
<evidence type="ECO:0000313" key="1">
    <source>
        <dbReference type="EMBL" id="QNR65284.1"/>
    </source>
</evidence>